<keyword evidence="2" id="KW-1133">Transmembrane helix</keyword>
<evidence type="ECO:0000256" key="2">
    <source>
        <dbReference type="SAM" id="Phobius"/>
    </source>
</evidence>
<feature type="region of interest" description="Disordered" evidence="1">
    <location>
        <begin position="150"/>
        <end position="212"/>
    </location>
</feature>
<dbReference type="GO" id="GO:0005886">
    <property type="term" value="C:plasma membrane"/>
    <property type="evidence" value="ECO:0007669"/>
    <property type="project" value="TreeGrafter"/>
</dbReference>
<evidence type="ECO:0000313" key="3">
    <source>
        <dbReference type="EMBL" id="CDF91537.1"/>
    </source>
</evidence>
<reference evidence="4" key="1">
    <citation type="journal article" date="2013" name="Genome Announc.">
        <title>Genome sequence of the food spoilage yeast Zygosaccharomyces bailii CLIB 213(T).</title>
        <authorList>
            <person name="Galeote V."/>
            <person name="Bigey F."/>
            <person name="Devillers H."/>
            <person name="Neuveglise C."/>
            <person name="Dequin S."/>
        </authorList>
    </citation>
    <scope>NUCLEOTIDE SEQUENCE [LARGE SCALE GENOMIC DNA]</scope>
    <source>
        <strain evidence="4">CLIB 213 / ATCC 58445 / CBS 680 / CCRC 21525 / NBRC 1098 / NCYC 1416 / NRRL Y-2227</strain>
    </source>
</reference>
<evidence type="ECO:0000256" key="1">
    <source>
        <dbReference type="SAM" id="MobiDB-lite"/>
    </source>
</evidence>
<feature type="transmembrane region" description="Helical" evidence="2">
    <location>
        <begin position="39"/>
        <end position="60"/>
    </location>
</feature>
<protein>
    <submittedName>
        <fullName evidence="3">ZYBA0S12-01156g1_1</fullName>
    </submittedName>
</protein>
<dbReference type="PANTHER" id="PTHR40018">
    <property type="entry name" value="[PSI+] INDUCTION PROTEIN 2"/>
    <property type="match status" value="1"/>
</dbReference>
<gene>
    <name evidence="3" type="ORF">BN860_01156g</name>
</gene>
<proteinExistence type="predicted"/>
<dbReference type="PANTHER" id="PTHR40018:SF1">
    <property type="entry name" value="[PSI+] INDUCTION PROTEIN 2"/>
    <property type="match status" value="1"/>
</dbReference>
<dbReference type="GO" id="GO:0005935">
    <property type="term" value="C:cellular bud neck"/>
    <property type="evidence" value="ECO:0007669"/>
    <property type="project" value="TreeGrafter"/>
</dbReference>
<evidence type="ECO:0000313" key="4">
    <source>
        <dbReference type="Proteomes" id="UP000019375"/>
    </source>
</evidence>
<dbReference type="OrthoDB" id="3980401at2759"/>
<dbReference type="EMBL" id="HG316465">
    <property type="protein sequence ID" value="CDF91537.1"/>
    <property type="molecule type" value="Genomic_DNA"/>
</dbReference>
<keyword evidence="2" id="KW-0472">Membrane</keyword>
<dbReference type="InterPro" id="IPR037504">
    <property type="entry name" value="PSI_induc_2"/>
</dbReference>
<feature type="compositionally biased region" description="Basic and acidic residues" evidence="1">
    <location>
        <begin position="197"/>
        <end position="212"/>
    </location>
</feature>
<name>A0A8J2TAI5_ZYGB2</name>
<keyword evidence="4" id="KW-1185">Reference proteome</keyword>
<keyword evidence="2" id="KW-0812">Transmembrane</keyword>
<sequence length="212" mass="24184">MPICVARNLLARSFTNDVESTAKSFKSWDSCMNDKPCKIIAIIGIALASVVFLWLLGALLTCFRQGVTGIGEFCCWCCNCRSRRGTQMQPANYGYNTRSMVGGNPATVVYQPIQPPESAYYRPGDDSYYDERHKSKEIFELEQEFDLEKQRQKSMKRHRLPAVISDDDPSIYEPKHGSADPWRAYDQSHTRPSPYPKGDDLSYRGYEYHGRG</sequence>
<dbReference type="AlphaFoldDB" id="A0A8J2TAI5"/>
<accession>A0A8J2TAI5</accession>
<organism evidence="3 4">
    <name type="scientific">Zygosaccharomyces bailii (strain CLIB 213 / ATCC 58445 / CBS 680 / BCRC 21525 / NBRC 1098 / NCYC 1416 / NRRL Y-2227)</name>
    <dbReference type="NCBI Taxonomy" id="1333698"/>
    <lineage>
        <taxon>Eukaryota</taxon>
        <taxon>Fungi</taxon>
        <taxon>Dikarya</taxon>
        <taxon>Ascomycota</taxon>
        <taxon>Saccharomycotina</taxon>
        <taxon>Saccharomycetes</taxon>
        <taxon>Saccharomycetales</taxon>
        <taxon>Saccharomycetaceae</taxon>
        <taxon>Zygosaccharomyces</taxon>
    </lineage>
</organism>
<dbReference type="Proteomes" id="UP000019375">
    <property type="component" value="Unassembled WGS sequence"/>
</dbReference>